<dbReference type="EMBL" id="JAQLOI010000003">
    <property type="protein sequence ID" value="MDB1126211.1"/>
    <property type="molecule type" value="Genomic_DNA"/>
</dbReference>
<gene>
    <name evidence="1" type="ORF">PGX00_22095</name>
</gene>
<protein>
    <submittedName>
        <fullName evidence="1">Uncharacterized protein</fullName>
    </submittedName>
</protein>
<reference evidence="1 2" key="1">
    <citation type="submission" date="2023-01" db="EMBL/GenBank/DDBJ databases">
        <title>Vibrio sp. KJ40-1 sp.nov, isolated from marine algae.</title>
        <authorList>
            <person name="Butt M."/>
            <person name="Kim J.M.J."/>
            <person name="Jeon C.O.C."/>
        </authorList>
    </citation>
    <scope>NUCLEOTIDE SEQUENCE [LARGE SCALE GENOMIC DNA]</scope>
    <source>
        <strain evidence="1 2">KJ40-1</strain>
    </source>
</reference>
<comment type="caution">
    <text evidence="1">The sequence shown here is derived from an EMBL/GenBank/DDBJ whole genome shotgun (WGS) entry which is preliminary data.</text>
</comment>
<dbReference type="RefSeq" id="WP_272140634.1">
    <property type="nucleotide sequence ID" value="NZ_JAQLOI010000003.1"/>
</dbReference>
<accession>A0ABT4YXD0</accession>
<keyword evidence="2" id="KW-1185">Reference proteome</keyword>
<evidence type="ECO:0000313" key="2">
    <source>
        <dbReference type="Proteomes" id="UP001210678"/>
    </source>
</evidence>
<sequence length="218" mass="25022">MQIIDESHTLALVRGFKRKYTNCLLRKPKPLKNKRSDFKLTSKKSYKRIFEYIEYIEYYQRVLGNKITNPGVRGGLLCAHNVIVENNRIKIALVSLKGFSLACSQTGIVITDHAVARYLQREGITDVENAVRTLGLQLLLICQEMDDHSRKVGLPLKENQEIEAVTINRGYLFIEVGKVDPQQPLAMAELYLKTYISNRYIDGRNGVRPAIFEERYAD</sequence>
<dbReference type="Proteomes" id="UP001210678">
    <property type="component" value="Unassembled WGS sequence"/>
</dbReference>
<name>A0ABT4YXD0_9VIBR</name>
<organism evidence="1 2">
    <name type="scientific">Vibrio algarum</name>
    <dbReference type="NCBI Taxonomy" id="3020714"/>
    <lineage>
        <taxon>Bacteria</taxon>
        <taxon>Pseudomonadati</taxon>
        <taxon>Pseudomonadota</taxon>
        <taxon>Gammaproteobacteria</taxon>
        <taxon>Vibrionales</taxon>
        <taxon>Vibrionaceae</taxon>
        <taxon>Vibrio</taxon>
    </lineage>
</organism>
<evidence type="ECO:0000313" key="1">
    <source>
        <dbReference type="EMBL" id="MDB1126211.1"/>
    </source>
</evidence>
<proteinExistence type="predicted"/>